<dbReference type="Proteomes" id="UP000245627">
    <property type="component" value="Unassembled WGS sequence"/>
</dbReference>
<protein>
    <submittedName>
        <fullName evidence="3">Uncharacterized protein</fullName>
    </submittedName>
</protein>
<dbReference type="OrthoDB" id="712387at2"/>
<organism evidence="3 4">
    <name type="scientific">Sphingobacterium corticibacter</name>
    <dbReference type="NCBI Taxonomy" id="2171749"/>
    <lineage>
        <taxon>Bacteria</taxon>
        <taxon>Pseudomonadati</taxon>
        <taxon>Bacteroidota</taxon>
        <taxon>Sphingobacteriia</taxon>
        <taxon>Sphingobacteriales</taxon>
        <taxon>Sphingobacteriaceae</taxon>
        <taxon>Sphingobacterium</taxon>
    </lineage>
</organism>
<name>A0A2T8HIK0_9SPHI</name>
<dbReference type="EMBL" id="QDKG01000003">
    <property type="protein sequence ID" value="PVH25264.1"/>
    <property type="molecule type" value="Genomic_DNA"/>
</dbReference>
<evidence type="ECO:0000256" key="2">
    <source>
        <dbReference type="SAM" id="SignalP"/>
    </source>
</evidence>
<accession>A0A2T8HIK0</accession>
<keyword evidence="4" id="KW-1185">Reference proteome</keyword>
<evidence type="ECO:0000313" key="3">
    <source>
        <dbReference type="EMBL" id="PVH25264.1"/>
    </source>
</evidence>
<comment type="caution">
    <text evidence="3">The sequence shown here is derived from an EMBL/GenBank/DDBJ whole genome shotgun (WGS) entry which is preliminary data.</text>
</comment>
<feature type="chain" id="PRO_5015718693" evidence="2">
    <location>
        <begin position="28"/>
        <end position="227"/>
    </location>
</feature>
<proteinExistence type="predicted"/>
<sequence>MKRLIGLPLLFSMFLTVCLTYSQVATAQDKEEENRIEEHIGKLVLSKKKSKKFRNKGRDSIMTLHIDTLIMKDRASLQFYGLKDVQLNIGYAEIGKDVVFSGIGSKNNASNFDIDVNFAKFQSLYVIARGIDAMNGTRTHPNGDGGNVSVHYDPNGLVPQQEDSKSKQHLKIDASAGGRRVNPPTDVALVMSRIGMGGPRMGGIPQGQVYSGSPGREGKVVVEALPE</sequence>
<feature type="region of interest" description="Disordered" evidence="1">
    <location>
        <begin position="159"/>
        <end position="178"/>
    </location>
</feature>
<keyword evidence="2" id="KW-0732">Signal</keyword>
<reference evidence="3 4" key="1">
    <citation type="submission" date="2018-04" db="EMBL/GenBank/DDBJ databases">
        <title>Sphingobacterium cortibacter sp. nov.</title>
        <authorList>
            <person name="Li Y."/>
        </authorList>
    </citation>
    <scope>NUCLEOTIDE SEQUENCE [LARGE SCALE GENOMIC DNA]</scope>
    <source>
        <strain evidence="3 4">2c-3</strain>
    </source>
</reference>
<dbReference type="AlphaFoldDB" id="A0A2T8HIK0"/>
<gene>
    <name evidence="3" type="ORF">DC487_10100</name>
</gene>
<evidence type="ECO:0000256" key="1">
    <source>
        <dbReference type="SAM" id="MobiDB-lite"/>
    </source>
</evidence>
<evidence type="ECO:0000313" key="4">
    <source>
        <dbReference type="Proteomes" id="UP000245627"/>
    </source>
</evidence>
<feature type="signal peptide" evidence="2">
    <location>
        <begin position="1"/>
        <end position="27"/>
    </location>
</feature>
<feature type="compositionally biased region" description="Basic and acidic residues" evidence="1">
    <location>
        <begin position="162"/>
        <end position="172"/>
    </location>
</feature>
<dbReference type="RefSeq" id="WP_116775852.1">
    <property type="nucleotide sequence ID" value="NZ_QDKG01000003.1"/>
</dbReference>